<dbReference type="SUPFAM" id="SSF52402">
    <property type="entry name" value="Adenine nucleotide alpha hydrolases-like"/>
    <property type="match status" value="2"/>
</dbReference>
<dbReference type="Pfam" id="PF00582">
    <property type="entry name" value="Usp"/>
    <property type="match status" value="2"/>
</dbReference>
<dbReference type="PANTHER" id="PTHR46268">
    <property type="entry name" value="STRESS RESPONSE PROTEIN NHAX"/>
    <property type="match status" value="1"/>
</dbReference>
<feature type="domain" description="UspA" evidence="2">
    <location>
        <begin position="3"/>
        <end position="150"/>
    </location>
</feature>
<gene>
    <name evidence="3" type="ORF">SAMN03080617_01961</name>
</gene>
<dbReference type="STRING" id="279824.SAMN03080617_01961"/>
<dbReference type="OrthoDB" id="1522603at2"/>
<reference evidence="4" key="1">
    <citation type="submission" date="2016-10" db="EMBL/GenBank/DDBJ databases">
        <authorList>
            <person name="Varghese N."/>
            <person name="Submissions S."/>
        </authorList>
    </citation>
    <scope>NUCLEOTIDE SEQUENCE [LARGE SCALE GENOMIC DNA]</scope>
    <source>
        <strain evidence="4">DSM 22703</strain>
    </source>
</reference>
<comment type="similarity">
    <text evidence="1">Belongs to the universal stress protein A family.</text>
</comment>
<evidence type="ECO:0000259" key="2">
    <source>
        <dbReference type="Pfam" id="PF00582"/>
    </source>
</evidence>
<dbReference type="AlphaFoldDB" id="A0A1G5XUJ8"/>
<sequence>MIKVLVPFDFSQTANYALNFATGLSSNYPNIEVTVLHVIETPVATGMGTMGGGLESIPEFENQIFFMELVEARKKQLKKIEEGYNEEAYKVKTKMILGSVFKGISEYINDQDPDLIVMGSKGASGLEEIIVGSNTEKVVRNAKCPVITIKAETEVSKMKKVVFASDFRDSSDEIANRIKRIQSVFDAQFYFVVVNTPGNFETTRESMNRIRAFAQKHHFENIKAEVYNSLSEESGIIEFADDVDADLIAMTTHGRTGLLHLITGSIAEDVVNHSKRPVWTYKTK</sequence>
<evidence type="ECO:0000313" key="4">
    <source>
        <dbReference type="Proteomes" id="UP000198756"/>
    </source>
</evidence>
<dbReference type="RefSeq" id="WP_092729768.1">
    <property type="nucleotide sequence ID" value="NZ_FMXE01000012.1"/>
</dbReference>
<dbReference type="InterPro" id="IPR006016">
    <property type="entry name" value="UspA"/>
</dbReference>
<protein>
    <submittedName>
        <fullName evidence="3">Nucleotide-binding universal stress protein, UspA family</fullName>
    </submittedName>
</protein>
<keyword evidence="4" id="KW-1185">Reference proteome</keyword>
<dbReference type="EMBL" id="FMXE01000012">
    <property type="protein sequence ID" value="SDA73554.1"/>
    <property type="molecule type" value="Genomic_DNA"/>
</dbReference>
<proteinExistence type="inferred from homology"/>
<dbReference type="PANTHER" id="PTHR46268:SF6">
    <property type="entry name" value="UNIVERSAL STRESS PROTEIN UP12"/>
    <property type="match status" value="1"/>
</dbReference>
<feature type="domain" description="UspA" evidence="2">
    <location>
        <begin position="159"/>
        <end position="281"/>
    </location>
</feature>
<dbReference type="PRINTS" id="PR01438">
    <property type="entry name" value="UNVRSLSTRESS"/>
</dbReference>
<dbReference type="Proteomes" id="UP000198756">
    <property type="component" value="Unassembled WGS sequence"/>
</dbReference>
<evidence type="ECO:0000256" key="1">
    <source>
        <dbReference type="ARBA" id="ARBA00008791"/>
    </source>
</evidence>
<organism evidence="3 4">
    <name type="scientific">Algoriphagus alkaliphilus</name>
    <dbReference type="NCBI Taxonomy" id="279824"/>
    <lineage>
        <taxon>Bacteria</taxon>
        <taxon>Pseudomonadati</taxon>
        <taxon>Bacteroidota</taxon>
        <taxon>Cytophagia</taxon>
        <taxon>Cytophagales</taxon>
        <taxon>Cyclobacteriaceae</taxon>
        <taxon>Algoriphagus</taxon>
    </lineage>
</organism>
<accession>A0A1G5XUJ8</accession>
<dbReference type="InterPro" id="IPR006015">
    <property type="entry name" value="Universal_stress_UspA"/>
</dbReference>
<evidence type="ECO:0000313" key="3">
    <source>
        <dbReference type="EMBL" id="SDA73554.1"/>
    </source>
</evidence>
<dbReference type="InterPro" id="IPR014729">
    <property type="entry name" value="Rossmann-like_a/b/a_fold"/>
</dbReference>
<name>A0A1G5XUJ8_9BACT</name>
<dbReference type="Gene3D" id="3.40.50.620">
    <property type="entry name" value="HUPs"/>
    <property type="match status" value="2"/>
</dbReference>
<dbReference type="CDD" id="cd00293">
    <property type="entry name" value="USP-like"/>
    <property type="match status" value="2"/>
</dbReference>